<evidence type="ECO:0000313" key="8">
    <source>
        <dbReference type="Proteomes" id="UP000501240"/>
    </source>
</evidence>
<dbReference type="AlphaFoldDB" id="A0A7D3ZMD9"/>
<reference evidence="7 8" key="1">
    <citation type="submission" date="2020-05" db="EMBL/GenBank/DDBJ databases">
        <title>Actinomadura verrucosospora NRRL-B18236 (PFL_A860) Genome sequencing and assembly.</title>
        <authorList>
            <person name="Samborskyy M."/>
        </authorList>
    </citation>
    <scope>NUCLEOTIDE SEQUENCE [LARGE SCALE GENOMIC DNA]</scope>
    <source>
        <strain evidence="7 8">NRRL:B18236</strain>
    </source>
</reference>
<dbReference type="EMBL" id="CP053892">
    <property type="protein sequence ID" value="QKG22323.1"/>
    <property type="molecule type" value="Genomic_DNA"/>
</dbReference>
<dbReference type="Pfam" id="PF00440">
    <property type="entry name" value="TetR_N"/>
    <property type="match status" value="1"/>
</dbReference>
<protein>
    <submittedName>
        <fullName evidence="7">TetR family transcriptional regulator</fullName>
    </submittedName>
</protein>
<feature type="DNA-binding region" description="H-T-H motif" evidence="5">
    <location>
        <begin position="36"/>
        <end position="55"/>
    </location>
</feature>
<sequence>MDRRTRGPGARHEQRRQEIADAVLAVVADGGVQAVSLAEVAARAGVSAGRVQHYFPAKRQLIEAAFERGNELSSARIRARAGADLDAAPPRTVLTAVLTELIAHDAETEAHLRVRQSFTALALADEALADRMRTDYARLHGQIADLLRRDQRDGALPADLDPAETAPALVALAEGLAYYVLIGVTSPSAARARVTDAIAALYG</sequence>
<evidence type="ECO:0000256" key="1">
    <source>
        <dbReference type="ARBA" id="ARBA00022491"/>
    </source>
</evidence>
<feature type="domain" description="HTH tetR-type" evidence="6">
    <location>
        <begin position="13"/>
        <end position="73"/>
    </location>
</feature>
<accession>A0A7D3ZMD9</accession>
<keyword evidence="3 5" id="KW-0238">DNA-binding</keyword>
<keyword evidence="8" id="KW-1185">Reference proteome</keyword>
<dbReference type="Pfam" id="PF13977">
    <property type="entry name" value="TetR_C_6"/>
    <property type="match status" value="1"/>
</dbReference>
<dbReference type="PRINTS" id="PR00455">
    <property type="entry name" value="HTHTETR"/>
</dbReference>
<organism evidence="7 8">
    <name type="scientific">Actinomadura verrucosospora</name>
    <dbReference type="NCBI Taxonomy" id="46165"/>
    <lineage>
        <taxon>Bacteria</taxon>
        <taxon>Bacillati</taxon>
        <taxon>Actinomycetota</taxon>
        <taxon>Actinomycetes</taxon>
        <taxon>Streptosporangiales</taxon>
        <taxon>Thermomonosporaceae</taxon>
        <taxon>Actinomadura</taxon>
    </lineage>
</organism>
<dbReference type="Gene3D" id="1.10.357.10">
    <property type="entry name" value="Tetracycline Repressor, domain 2"/>
    <property type="match status" value="1"/>
</dbReference>
<dbReference type="SUPFAM" id="SSF46689">
    <property type="entry name" value="Homeodomain-like"/>
    <property type="match status" value="1"/>
</dbReference>
<gene>
    <name evidence="7" type="ORF">ACTIVE_3963</name>
</gene>
<dbReference type="InterPro" id="IPR050109">
    <property type="entry name" value="HTH-type_TetR-like_transc_reg"/>
</dbReference>
<evidence type="ECO:0000256" key="4">
    <source>
        <dbReference type="ARBA" id="ARBA00023163"/>
    </source>
</evidence>
<evidence type="ECO:0000256" key="3">
    <source>
        <dbReference type="ARBA" id="ARBA00023125"/>
    </source>
</evidence>
<dbReference type="GO" id="GO:0000976">
    <property type="term" value="F:transcription cis-regulatory region binding"/>
    <property type="evidence" value="ECO:0007669"/>
    <property type="project" value="TreeGrafter"/>
</dbReference>
<dbReference type="PROSITE" id="PS50977">
    <property type="entry name" value="HTH_TETR_2"/>
    <property type="match status" value="1"/>
</dbReference>
<name>A0A7D3ZMD9_ACTVE</name>
<evidence type="ECO:0000259" key="6">
    <source>
        <dbReference type="PROSITE" id="PS50977"/>
    </source>
</evidence>
<dbReference type="Proteomes" id="UP000501240">
    <property type="component" value="Chromosome"/>
</dbReference>
<keyword evidence="4" id="KW-0804">Transcription</keyword>
<evidence type="ECO:0000256" key="2">
    <source>
        <dbReference type="ARBA" id="ARBA00023015"/>
    </source>
</evidence>
<dbReference type="InterPro" id="IPR001647">
    <property type="entry name" value="HTH_TetR"/>
</dbReference>
<proteinExistence type="predicted"/>
<dbReference type="InterPro" id="IPR009057">
    <property type="entry name" value="Homeodomain-like_sf"/>
</dbReference>
<dbReference type="GO" id="GO:0003700">
    <property type="term" value="F:DNA-binding transcription factor activity"/>
    <property type="evidence" value="ECO:0007669"/>
    <property type="project" value="TreeGrafter"/>
</dbReference>
<dbReference type="InterPro" id="IPR036271">
    <property type="entry name" value="Tet_transcr_reg_TetR-rel_C_sf"/>
</dbReference>
<evidence type="ECO:0000313" key="7">
    <source>
        <dbReference type="EMBL" id="QKG22323.1"/>
    </source>
</evidence>
<dbReference type="InterPro" id="IPR039538">
    <property type="entry name" value="BetI_C"/>
</dbReference>
<dbReference type="SUPFAM" id="SSF48498">
    <property type="entry name" value="Tetracyclin repressor-like, C-terminal domain"/>
    <property type="match status" value="1"/>
</dbReference>
<dbReference type="PANTHER" id="PTHR30055">
    <property type="entry name" value="HTH-TYPE TRANSCRIPTIONAL REGULATOR RUTR"/>
    <property type="match status" value="1"/>
</dbReference>
<dbReference type="PANTHER" id="PTHR30055:SF234">
    <property type="entry name" value="HTH-TYPE TRANSCRIPTIONAL REGULATOR BETI"/>
    <property type="match status" value="1"/>
</dbReference>
<keyword evidence="1" id="KW-0678">Repressor</keyword>
<evidence type="ECO:0000256" key="5">
    <source>
        <dbReference type="PROSITE-ProRule" id="PRU00335"/>
    </source>
</evidence>
<keyword evidence="2" id="KW-0805">Transcription regulation</keyword>